<dbReference type="SMART" id="SM00267">
    <property type="entry name" value="GGDEF"/>
    <property type="match status" value="1"/>
</dbReference>
<dbReference type="STRING" id="1123349.SAMN02744037_00585"/>
<dbReference type="SUPFAM" id="SSF55073">
    <property type="entry name" value="Nucleotide cyclase"/>
    <property type="match status" value="1"/>
</dbReference>
<dbReference type="SUPFAM" id="SSF141868">
    <property type="entry name" value="EAL domain-like"/>
    <property type="match status" value="1"/>
</dbReference>
<proteinExistence type="predicted"/>
<dbReference type="EMBL" id="FRAE01000010">
    <property type="protein sequence ID" value="SHJ67956.1"/>
    <property type="molecule type" value="Genomic_DNA"/>
</dbReference>
<organism evidence="3 4">
    <name type="scientific">Tepidibacter formicigenes DSM 15518</name>
    <dbReference type="NCBI Taxonomy" id="1123349"/>
    <lineage>
        <taxon>Bacteria</taxon>
        <taxon>Bacillati</taxon>
        <taxon>Bacillota</taxon>
        <taxon>Clostridia</taxon>
        <taxon>Peptostreptococcales</taxon>
        <taxon>Peptostreptococcaceae</taxon>
        <taxon>Tepidibacter</taxon>
    </lineage>
</organism>
<evidence type="ECO:0000259" key="2">
    <source>
        <dbReference type="PROSITE" id="PS50887"/>
    </source>
</evidence>
<name>A0A1M6L9U0_9FIRM</name>
<dbReference type="Pfam" id="PF00990">
    <property type="entry name" value="GGDEF"/>
    <property type="match status" value="1"/>
</dbReference>
<dbReference type="SMART" id="SM00052">
    <property type="entry name" value="EAL"/>
    <property type="match status" value="1"/>
</dbReference>
<dbReference type="PANTHER" id="PTHR33121:SF79">
    <property type="entry name" value="CYCLIC DI-GMP PHOSPHODIESTERASE PDED-RELATED"/>
    <property type="match status" value="1"/>
</dbReference>
<dbReference type="InterPro" id="IPR050706">
    <property type="entry name" value="Cyclic-di-GMP_PDE-like"/>
</dbReference>
<dbReference type="InterPro" id="IPR043128">
    <property type="entry name" value="Rev_trsase/Diguanyl_cyclase"/>
</dbReference>
<dbReference type="PROSITE" id="PS50883">
    <property type="entry name" value="EAL"/>
    <property type="match status" value="1"/>
</dbReference>
<dbReference type="Pfam" id="PF00563">
    <property type="entry name" value="EAL"/>
    <property type="match status" value="1"/>
</dbReference>
<dbReference type="OrthoDB" id="9759607at2"/>
<gene>
    <name evidence="3" type="ORF">SAMN02744037_00585</name>
</gene>
<dbReference type="InterPro" id="IPR000160">
    <property type="entry name" value="GGDEF_dom"/>
</dbReference>
<dbReference type="Gene3D" id="3.30.70.270">
    <property type="match status" value="1"/>
</dbReference>
<dbReference type="RefSeq" id="WP_072887139.1">
    <property type="nucleotide sequence ID" value="NZ_FRAE01000010.1"/>
</dbReference>
<keyword evidence="4" id="KW-1185">Reference proteome</keyword>
<protein>
    <submittedName>
        <fullName evidence="3">Diguanylate cyclase (GGDEF) domain-containing protein</fullName>
    </submittedName>
</protein>
<dbReference type="InterPro" id="IPR029787">
    <property type="entry name" value="Nucleotide_cyclase"/>
</dbReference>
<reference evidence="4" key="1">
    <citation type="submission" date="2016-11" db="EMBL/GenBank/DDBJ databases">
        <authorList>
            <person name="Varghese N."/>
            <person name="Submissions S."/>
        </authorList>
    </citation>
    <scope>NUCLEOTIDE SEQUENCE [LARGE SCALE GENOMIC DNA]</scope>
    <source>
        <strain evidence="4">DSM 15518</strain>
    </source>
</reference>
<sequence length="441" mass="51696">MMISEKEIHYYDYITGLHNRQYLYDKYSKNISEYVVVFLDIDDFQYINDIYGYCFGDKFLKEFSNRLSNLISESGKVFIYNANQFLILLPKLNIRIFNDEIELLFEKLNGITIVEEKEITCFVSMGIYITKNDDVLDDALRKAEVAMYEVKRNNKGQYRYFDEKIEKAIFRKVAIINGLRKSIINNELYLVYQPILSLKENKIFEVEALLRWENRELGEVFPMEFIPVAEEIGFIHEIGYWIIREVCNQIKKWEIQNINLKVAINISPNQFDDKNFLNNLKGIVIDEGVDFNKIKFEITETQILKSEKKYIKKIKELKKLGTSISLDDFGVGYSSLKNIAFIPISELKIDKSFIDYISISKKIEKLIYSIIYVAHEVGYKVTAEGVERKEQLDKLLELGCDKIQGYYIGKPMKENDIVEFLNEITVYDNLKKEGSSHVLLG</sequence>
<feature type="domain" description="EAL" evidence="1">
    <location>
        <begin position="172"/>
        <end position="425"/>
    </location>
</feature>
<accession>A0A1M6L9U0</accession>
<feature type="domain" description="GGDEF" evidence="2">
    <location>
        <begin position="32"/>
        <end position="163"/>
    </location>
</feature>
<evidence type="ECO:0000259" key="1">
    <source>
        <dbReference type="PROSITE" id="PS50883"/>
    </source>
</evidence>
<dbReference type="GO" id="GO:0071111">
    <property type="term" value="F:cyclic-guanylate-specific phosphodiesterase activity"/>
    <property type="evidence" value="ECO:0007669"/>
    <property type="project" value="InterPro"/>
</dbReference>
<dbReference type="NCBIfam" id="TIGR00254">
    <property type="entry name" value="GGDEF"/>
    <property type="match status" value="1"/>
</dbReference>
<dbReference type="Proteomes" id="UP000242497">
    <property type="component" value="Unassembled WGS sequence"/>
</dbReference>
<dbReference type="PANTHER" id="PTHR33121">
    <property type="entry name" value="CYCLIC DI-GMP PHOSPHODIESTERASE PDEF"/>
    <property type="match status" value="1"/>
</dbReference>
<dbReference type="Gene3D" id="3.20.20.450">
    <property type="entry name" value="EAL domain"/>
    <property type="match status" value="1"/>
</dbReference>
<dbReference type="CDD" id="cd01949">
    <property type="entry name" value="GGDEF"/>
    <property type="match status" value="1"/>
</dbReference>
<evidence type="ECO:0000313" key="4">
    <source>
        <dbReference type="Proteomes" id="UP000242497"/>
    </source>
</evidence>
<dbReference type="InterPro" id="IPR001633">
    <property type="entry name" value="EAL_dom"/>
</dbReference>
<dbReference type="AlphaFoldDB" id="A0A1M6L9U0"/>
<dbReference type="InterPro" id="IPR035919">
    <property type="entry name" value="EAL_sf"/>
</dbReference>
<dbReference type="CDD" id="cd01948">
    <property type="entry name" value="EAL"/>
    <property type="match status" value="1"/>
</dbReference>
<dbReference type="PROSITE" id="PS50887">
    <property type="entry name" value="GGDEF"/>
    <property type="match status" value="1"/>
</dbReference>
<evidence type="ECO:0000313" key="3">
    <source>
        <dbReference type="EMBL" id="SHJ67956.1"/>
    </source>
</evidence>